<dbReference type="InterPro" id="IPR056789">
    <property type="entry name" value="LRR_R13L1-DRL21"/>
</dbReference>
<protein>
    <recommendedName>
        <fullName evidence="7">NB-ARC domain-containing protein</fullName>
    </recommendedName>
</protein>
<dbReference type="Gene3D" id="3.80.10.10">
    <property type="entry name" value="Ribonuclease Inhibitor"/>
    <property type="match status" value="2"/>
</dbReference>
<dbReference type="Gene3D" id="1.10.8.430">
    <property type="entry name" value="Helical domain of apoptotic protease-activating factors"/>
    <property type="match status" value="1"/>
</dbReference>
<sequence length="722" mass="82076">MGGIGKTTLAKLLYNEEKVKDHFELMAWVCVFEEFDVFNISKAIFQVVTGKNEDFANLNLLHVAFKEKLSKKRFLLVLDDVWNEDHSKWELLQSHLLVGAHGSKVIVTTRSTKVALVMDSELSYGLDVLSSEDALSLFAQHALGDNKNFHKHPTLKFLGEGIVKKCGRLPLALKALGRVLKTDRNSDAWEKLLKSEVWNIKDARGILPALKLSYYHLHPHLKLLFAYSSLFPKDYVFVKNKLVLVSQGLCIFVPIKVNGEFRSSLLYTMHDLINDLATSVARDFFYRLDGEMNVSKRNENFEKFRHFSLIGPQFGSYENFNELQRAKRLRTFLPLPGGWLDSGHVELLHKLQFLRVLRLIRITEVPQSIVSFGKLINLQHLDISDTPKLNKMPLGIGGLTSLQTLPKVTVKEANGLKISDLKELSDLQGRLSIIGLEKVIDPIQAKDAKLYQKKGLEVLEMEWSDNVFDDSRDETIEYEVLEELRPPPKLKILKILNNIGTRFPSWVGDPTFDHLTELTLSGCRSTHIRVGHLKSLKKLVVESMNEVKTVGFELLAPTNSNLGIAFPSLEVLKFYDMQGWQRWSINSGNKHGTPSSFPRLHEISLISCPQLSQVSIGLIPSLRFLRIEECSEAVLRNMVGLSSSLVELKMVNVIGFTQLHGEDLMYLGEVKHLFIYRCDELRYLWERESEACRSLVSLQILEVRDCKKLVSVAVKINSSLIT</sequence>
<organism evidence="5 6">
    <name type="scientific">Lactuca sativa</name>
    <name type="common">Garden lettuce</name>
    <dbReference type="NCBI Taxonomy" id="4236"/>
    <lineage>
        <taxon>Eukaryota</taxon>
        <taxon>Viridiplantae</taxon>
        <taxon>Streptophyta</taxon>
        <taxon>Embryophyta</taxon>
        <taxon>Tracheophyta</taxon>
        <taxon>Spermatophyta</taxon>
        <taxon>Magnoliopsida</taxon>
        <taxon>eudicotyledons</taxon>
        <taxon>Gunneridae</taxon>
        <taxon>Pentapetalae</taxon>
        <taxon>asterids</taxon>
        <taxon>campanulids</taxon>
        <taxon>Asterales</taxon>
        <taxon>Asteraceae</taxon>
        <taxon>Cichorioideae</taxon>
        <taxon>Cichorieae</taxon>
        <taxon>Lactucinae</taxon>
        <taxon>Lactuca</taxon>
    </lineage>
</organism>
<dbReference type="AlphaFoldDB" id="A0A9R1WR11"/>
<comment type="caution">
    <text evidence="5">The sequence shown here is derived from an EMBL/GenBank/DDBJ whole genome shotgun (WGS) entry which is preliminary data.</text>
</comment>
<keyword evidence="6" id="KW-1185">Reference proteome</keyword>
<dbReference type="InterPro" id="IPR042197">
    <property type="entry name" value="Apaf_helical"/>
</dbReference>
<dbReference type="InterPro" id="IPR032675">
    <property type="entry name" value="LRR_dom_sf"/>
</dbReference>
<keyword evidence="2" id="KW-0611">Plant defense</keyword>
<dbReference type="PRINTS" id="PR00364">
    <property type="entry name" value="DISEASERSIST"/>
</dbReference>
<gene>
    <name evidence="5" type="ORF">LSAT_V11C100039040</name>
</gene>
<dbReference type="PANTHER" id="PTHR36766:SF61">
    <property type="entry name" value="NB-ARC DOMAIN DISEASE RESISTANCE PROTEIN"/>
    <property type="match status" value="1"/>
</dbReference>
<feature type="domain" description="NB-ARC" evidence="3">
    <location>
        <begin position="1"/>
        <end position="143"/>
    </location>
</feature>
<dbReference type="GO" id="GO:0043531">
    <property type="term" value="F:ADP binding"/>
    <property type="evidence" value="ECO:0007669"/>
    <property type="project" value="InterPro"/>
</dbReference>
<reference evidence="5 6" key="1">
    <citation type="journal article" date="2017" name="Nat. Commun.">
        <title>Genome assembly with in vitro proximity ligation data and whole-genome triplication in lettuce.</title>
        <authorList>
            <person name="Reyes-Chin-Wo S."/>
            <person name="Wang Z."/>
            <person name="Yang X."/>
            <person name="Kozik A."/>
            <person name="Arikit S."/>
            <person name="Song C."/>
            <person name="Xia L."/>
            <person name="Froenicke L."/>
            <person name="Lavelle D.O."/>
            <person name="Truco M.J."/>
            <person name="Xia R."/>
            <person name="Zhu S."/>
            <person name="Xu C."/>
            <person name="Xu H."/>
            <person name="Xu X."/>
            <person name="Cox K."/>
            <person name="Korf I."/>
            <person name="Meyers B.C."/>
            <person name="Michelmore R.W."/>
        </authorList>
    </citation>
    <scope>NUCLEOTIDE SEQUENCE [LARGE SCALE GENOMIC DNA]</scope>
    <source>
        <strain evidence="6">cv. Salinas</strain>
        <tissue evidence="5">Seedlings</tissue>
    </source>
</reference>
<proteinExistence type="predicted"/>
<dbReference type="Gene3D" id="3.40.50.300">
    <property type="entry name" value="P-loop containing nucleotide triphosphate hydrolases"/>
    <property type="match status" value="1"/>
</dbReference>
<evidence type="ECO:0000313" key="5">
    <source>
        <dbReference type="EMBL" id="KAJ0228164.1"/>
    </source>
</evidence>
<evidence type="ECO:0000256" key="1">
    <source>
        <dbReference type="ARBA" id="ARBA00022614"/>
    </source>
</evidence>
<dbReference type="Pfam" id="PF25019">
    <property type="entry name" value="LRR_R13L1-DRL21"/>
    <property type="match status" value="1"/>
</dbReference>
<dbReference type="InterPro" id="IPR002182">
    <property type="entry name" value="NB-ARC"/>
</dbReference>
<dbReference type="SUPFAM" id="SSF52540">
    <property type="entry name" value="P-loop containing nucleoside triphosphate hydrolases"/>
    <property type="match status" value="1"/>
</dbReference>
<dbReference type="InterPro" id="IPR027417">
    <property type="entry name" value="P-loop_NTPase"/>
</dbReference>
<dbReference type="SUPFAM" id="SSF52058">
    <property type="entry name" value="L domain-like"/>
    <property type="match status" value="1"/>
</dbReference>
<evidence type="ECO:0000259" key="3">
    <source>
        <dbReference type="Pfam" id="PF00931"/>
    </source>
</evidence>
<evidence type="ECO:0000313" key="6">
    <source>
        <dbReference type="Proteomes" id="UP000235145"/>
    </source>
</evidence>
<name>A0A9R1WR11_LACSA</name>
<dbReference type="EMBL" id="NBSK02000001">
    <property type="protein sequence ID" value="KAJ0228164.1"/>
    <property type="molecule type" value="Genomic_DNA"/>
</dbReference>
<evidence type="ECO:0000256" key="2">
    <source>
        <dbReference type="ARBA" id="ARBA00022821"/>
    </source>
</evidence>
<dbReference type="Pfam" id="PF00931">
    <property type="entry name" value="NB-ARC"/>
    <property type="match status" value="1"/>
</dbReference>
<dbReference type="Proteomes" id="UP000235145">
    <property type="component" value="Unassembled WGS sequence"/>
</dbReference>
<feature type="domain" description="R13L1/DRL21-like LRR repeat region" evidence="4">
    <location>
        <begin position="418"/>
        <end position="544"/>
    </location>
</feature>
<keyword evidence="1" id="KW-0433">Leucine-rich repeat</keyword>
<dbReference type="GO" id="GO:0006952">
    <property type="term" value="P:defense response"/>
    <property type="evidence" value="ECO:0007669"/>
    <property type="project" value="UniProtKB-KW"/>
</dbReference>
<evidence type="ECO:0000259" key="4">
    <source>
        <dbReference type="Pfam" id="PF25019"/>
    </source>
</evidence>
<dbReference type="PANTHER" id="PTHR36766">
    <property type="entry name" value="PLANT BROAD-SPECTRUM MILDEW RESISTANCE PROTEIN RPW8"/>
    <property type="match status" value="1"/>
</dbReference>
<accession>A0A9R1WR11</accession>
<evidence type="ECO:0008006" key="7">
    <source>
        <dbReference type="Google" id="ProtNLM"/>
    </source>
</evidence>